<evidence type="ECO:0000313" key="4">
    <source>
        <dbReference type="EMBL" id="MBA2875887.1"/>
    </source>
</evidence>
<gene>
    <name evidence="4" type="ORF">HNR31_002681</name>
</gene>
<dbReference type="InterPro" id="IPR014781">
    <property type="entry name" value="Anthrax_toxin_lethal/edema_N/C"/>
</dbReference>
<keyword evidence="5" id="KW-1185">Reference proteome</keyword>
<evidence type="ECO:0000259" key="3">
    <source>
        <dbReference type="PROSITE" id="PS51995"/>
    </source>
</evidence>
<name>A0A7V9Z893_9BACL</name>
<organism evidence="4 5">
    <name type="scientific">Thermaerobacillus caldiproteolyticus</name>
    <dbReference type="NCBI Taxonomy" id="247480"/>
    <lineage>
        <taxon>Bacteria</taxon>
        <taxon>Bacillati</taxon>
        <taxon>Bacillota</taxon>
        <taxon>Bacilli</taxon>
        <taxon>Bacillales</taxon>
        <taxon>Anoxybacillaceae</taxon>
        <taxon>Thermaerobacillus</taxon>
    </lineage>
</organism>
<dbReference type="RefSeq" id="WP_181556654.1">
    <property type="nucleotide sequence ID" value="NZ_JACDUT010000008.1"/>
</dbReference>
<dbReference type="GO" id="GO:0005576">
    <property type="term" value="C:extracellular region"/>
    <property type="evidence" value="ECO:0007669"/>
    <property type="project" value="UniProtKB-SubCell"/>
</dbReference>
<comment type="subcellular location">
    <subcellularLocation>
        <location evidence="1">Secreted</location>
    </subcellularLocation>
</comment>
<keyword evidence="2" id="KW-0964">Secreted</keyword>
<dbReference type="CDD" id="cd20183">
    <property type="entry name" value="M34_PPEP"/>
    <property type="match status" value="1"/>
</dbReference>
<dbReference type="InterPro" id="IPR047568">
    <property type="entry name" value="ATLF-like_dom"/>
</dbReference>
<dbReference type="Proteomes" id="UP000523087">
    <property type="component" value="Unassembled WGS sequence"/>
</dbReference>
<evidence type="ECO:0000256" key="2">
    <source>
        <dbReference type="ARBA" id="ARBA00022525"/>
    </source>
</evidence>
<dbReference type="SUPFAM" id="SSF55486">
    <property type="entry name" value="Metalloproteases ('zincins'), catalytic domain"/>
    <property type="match status" value="1"/>
</dbReference>
<dbReference type="GO" id="GO:0008237">
    <property type="term" value="F:metallopeptidase activity"/>
    <property type="evidence" value="ECO:0007669"/>
    <property type="project" value="InterPro"/>
</dbReference>
<proteinExistence type="predicted"/>
<feature type="domain" description="ATLF-like" evidence="3">
    <location>
        <begin position="44"/>
        <end position="231"/>
    </location>
</feature>
<evidence type="ECO:0000256" key="1">
    <source>
        <dbReference type="ARBA" id="ARBA00004613"/>
    </source>
</evidence>
<dbReference type="Gene3D" id="3.40.390.10">
    <property type="entry name" value="Collagenase (Catalytic Domain)"/>
    <property type="match status" value="1"/>
</dbReference>
<dbReference type="AlphaFoldDB" id="A0A7V9Z893"/>
<dbReference type="EMBL" id="JACDUT010000008">
    <property type="protein sequence ID" value="MBA2875887.1"/>
    <property type="molecule type" value="Genomic_DNA"/>
</dbReference>
<protein>
    <recommendedName>
        <fullName evidence="3">ATLF-like domain-containing protein</fullName>
    </recommendedName>
</protein>
<comment type="caution">
    <text evidence="4">The sequence shown here is derived from an EMBL/GenBank/DDBJ whole genome shotgun (WGS) entry which is preliminary data.</text>
</comment>
<sequence length="231" mass="26528">MRRLALFVGMIMLVVPLLSFSPYPATHGVLLSASSLRLKHVPSYETLKQIIILPDTSFNHSEAKKMIKTLSHIDPPLLKKIADEHIYVKLFNGKLTDEPSARHLQGKTPRGYIYSSVTWDDVPGLGGSHLVLAKIGHSEKGRGHGSVNLELHELAHSVDYIVFDRIHETPVFLMIWQEEASRLFPHNYYLLHYPEEYFAESFAYYYYNDKTRAYLKATAPKTYQFIDHLVK</sequence>
<dbReference type="PROSITE" id="PS51995">
    <property type="entry name" value="ATLF"/>
    <property type="match status" value="1"/>
</dbReference>
<dbReference type="InterPro" id="IPR024079">
    <property type="entry name" value="MetalloPept_cat_dom_sf"/>
</dbReference>
<reference evidence="4 5" key="1">
    <citation type="submission" date="2020-07" db="EMBL/GenBank/DDBJ databases">
        <title>Genomic Encyclopedia of Type Strains, Phase IV (KMG-IV): sequencing the most valuable type-strain genomes for metagenomic binning, comparative biology and taxonomic classification.</title>
        <authorList>
            <person name="Goeker M."/>
        </authorList>
    </citation>
    <scope>NUCLEOTIDE SEQUENCE [LARGE SCALE GENOMIC DNA]</scope>
    <source>
        <strain evidence="4 5">DSM 15730</strain>
    </source>
</reference>
<accession>A0A7V9Z893</accession>
<dbReference type="Pfam" id="PF07737">
    <property type="entry name" value="ATLF"/>
    <property type="match status" value="1"/>
</dbReference>
<evidence type="ECO:0000313" key="5">
    <source>
        <dbReference type="Proteomes" id="UP000523087"/>
    </source>
</evidence>